<evidence type="ECO:0000256" key="2">
    <source>
        <dbReference type="ARBA" id="ARBA00022694"/>
    </source>
</evidence>
<dbReference type="GO" id="GO:0000213">
    <property type="term" value="F:tRNA-intron lyase activity"/>
    <property type="evidence" value="ECO:0007669"/>
    <property type="project" value="TreeGrafter"/>
</dbReference>
<feature type="domain" description="tRNA-splicing endonuclease subunit Sen15" evidence="4">
    <location>
        <begin position="156"/>
        <end position="195"/>
    </location>
</feature>
<reference evidence="5 6" key="1">
    <citation type="submission" date="2017-10" db="EMBL/GenBank/DDBJ databases">
        <title>Comparative genomics in systemic dimorphic fungi from Ajellomycetaceae.</title>
        <authorList>
            <person name="Munoz J.F."/>
            <person name="Mcewen J.G."/>
            <person name="Clay O.K."/>
            <person name="Cuomo C.A."/>
        </authorList>
    </citation>
    <scope>NUCLEOTIDE SEQUENCE [LARGE SCALE GENOMIC DNA]</scope>
    <source>
        <strain evidence="5 6">UAMH7299</strain>
    </source>
</reference>
<feature type="compositionally biased region" description="Low complexity" evidence="3">
    <location>
        <begin position="13"/>
        <end position="23"/>
    </location>
</feature>
<name>A0A2B7XIP5_POLH7</name>
<gene>
    <name evidence="5" type="ORF">AJ80_07762</name>
</gene>
<dbReference type="Pfam" id="PF09631">
    <property type="entry name" value="Sen15"/>
    <property type="match status" value="2"/>
</dbReference>
<evidence type="ECO:0000256" key="3">
    <source>
        <dbReference type="SAM" id="MobiDB-lite"/>
    </source>
</evidence>
<evidence type="ECO:0000256" key="1">
    <source>
        <dbReference type="ARBA" id="ARBA00006091"/>
    </source>
</evidence>
<evidence type="ECO:0000313" key="6">
    <source>
        <dbReference type="Proteomes" id="UP000224634"/>
    </source>
</evidence>
<proteinExistence type="inferred from homology"/>
<feature type="region of interest" description="Disordered" evidence="3">
    <location>
        <begin position="127"/>
        <end position="154"/>
    </location>
</feature>
<accession>A0A2B7XIP5</accession>
<dbReference type="STRING" id="1447883.A0A2B7XIP5"/>
<keyword evidence="6" id="KW-1185">Reference proteome</keyword>
<dbReference type="EMBL" id="PDNA01000156">
    <property type="protein sequence ID" value="PGH08805.1"/>
    <property type="molecule type" value="Genomic_DNA"/>
</dbReference>
<keyword evidence="2" id="KW-0819">tRNA processing</keyword>
<dbReference type="Gene3D" id="3.40.1350.10">
    <property type="match status" value="1"/>
</dbReference>
<sequence length="195" mass="21170">MSTTTLPAPPSPSAVTSLITTSTSSASPDPVSALTLEVHHNLQHQHLWTSLIIHDVYTLSPTQSTPLISGQPPQAVYIHPDEQAYLLEQGISADDIPVDREWVIPTAQGQSWTLRRLAGIFDSLPAETSGRDAAEEEHAGEDMSEKLAAHAEKKKEEDLWGGKRALIAMVNRKMGGDGTVVYYVVLEGAVKPRQN</sequence>
<dbReference type="InterPro" id="IPR011856">
    <property type="entry name" value="tRNA_endonuc-like_dom_sf"/>
</dbReference>
<comment type="similarity">
    <text evidence="1">Belongs to the SEN15 family.</text>
</comment>
<organism evidence="5 6">
    <name type="scientific">Polytolypa hystricis (strain UAMH7299)</name>
    <dbReference type="NCBI Taxonomy" id="1447883"/>
    <lineage>
        <taxon>Eukaryota</taxon>
        <taxon>Fungi</taxon>
        <taxon>Dikarya</taxon>
        <taxon>Ascomycota</taxon>
        <taxon>Pezizomycotina</taxon>
        <taxon>Eurotiomycetes</taxon>
        <taxon>Eurotiomycetidae</taxon>
        <taxon>Onygenales</taxon>
        <taxon>Onygenales incertae sedis</taxon>
        <taxon>Polytolypa</taxon>
    </lineage>
</organism>
<dbReference type="InterPro" id="IPR042777">
    <property type="entry name" value="Sen15_fungi"/>
</dbReference>
<feature type="compositionally biased region" description="Basic and acidic residues" evidence="3">
    <location>
        <begin position="129"/>
        <end position="154"/>
    </location>
</feature>
<dbReference type="OrthoDB" id="10002170at2759"/>
<dbReference type="InterPro" id="IPR036167">
    <property type="entry name" value="tRNA_intron_Endo_cat-like_sf"/>
</dbReference>
<dbReference type="PANTHER" id="PTHR28518:SF1">
    <property type="entry name" value="TRNA-SPLICING ENDONUCLEASE SUBUNIT SEN15"/>
    <property type="match status" value="1"/>
</dbReference>
<dbReference type="Proteomes" id="UP000224634">
    <property type="component" value="Unassembled WGS sequence"/>
</dbReference>
<comment type="caution">
    <text evidence="5">The sequence shown here is derived from an EMBL/GenBank/DDBJ whole genome shotgun (WGS) entry which is preliminary data.</text>
</comment>
<dbReference type="InterPro" id="IPR018593">
    <property type="entry name" value="tRNA-endonuc_su_Sen15"/>
</dbReference>
<dbReference type="AlphaFoldDB" id="A0A2B7XIP5"/>
<evidence type="ECO:0000313" key="5">
    <source>
        <dbReference type="EMBL" id="PGH08805.1"/>
    </source>
</evidence>
<protein>
    <recommendedName>
        <fullName evidence="4">tRNA-splicing endonuclease subunit Sen15 domain-containing protein</fullName>
    </recommendedName>
</protein>
<evidence type="ECO:0000259" key="4">
    <source>
        <dbReference type="Pfam" id="PF09631"/>
    </source>
</evidence>
<dbReference type="GO" id="GO:0000214">
    <property type="term" value="C:tRNA-intron endonuclease complex"/>
    <property type="evidence" value="ECO:0007669"/>
    <property type="project" value="InterPro"/>
</dbReference>
<feature type="region of interest" description="Disordered" evidence="3">
    <location>
        <begin position="1"/>
        <end position="23"/>
    </location>
</feature>
<dbReference type="SUPFAM" id="SSF53032">
    <property type="entry name" value="tRNA-intron endonuclease catalytic domain-like"/>
    <property type="match status" value="1"/>
</dbReference>
<dbReference type="GO" id="GO:0000379">
    <property type="term" value="P:tRNA-type intron splice site recognition and cleavage"/>
    <property type="evidence" value="ECO:0007669"/>
    <property type="project" value="InterPro"/>
</dbReference>
<dbReference type="GO" id="GO:0003676">
    <property type="term" value="F:nucleic acid binding"/>
    <property type="evidence" value="ECO:0007669"/>
    <property type="project" value="InterPro"/>
</dbReference>
<dbReference type="PANTHER" id="PTHR28518">
    <property type="entry name" value="TRNA-SPLICING ENDONUCLEASE SUBUNIT SEN15"/>
    <property type="match status" value="1"/>
</dbReference>
<feature type="domain" description="tRNA-splicing endonuclease subunit Sen15" evidence="4">
    <location>
        <begin position="38"/>
        <end position="128"/>
    </location>
</feature>